<dbReference type="InterPro" id="IPR000014">
    <property type="entry name" value="PAS"/>
</dbReference>
<accession>A0A1B6LWT6</accession>
<evidence type="ECO:0000256" key="4">
    <source>
        <dbReference type="ARBA" id="ARBA00023159"/>
    </source>
</evidence>
<dbReference type="PANTHER" id="PTHR10684:SF4">
    <property type="entry name" value="TAIMAN, ISOFORM G"/>
    <property type="match status" value="1"/>
</dbReference>
<dbReference type="PANTHER" id="PTHR10684">
    <property type="entry name" value="NUCLEAR RECEPTOR COACTIVATOR"/>
    <property type="match status" value="1"/>
</dbReference>
<dbReference type="InterPro" id="IPR013767">
    <property type="entry name" value="PAS_fold"/>
</dbReference>
<dbReference type="GO" id="GO:0045944">
    <property type="term" value="P:positive regulation of transcription by RNA polymerase II"/>
    <property type="evidence" value="ECO:0007669"/>
    <property type="project" value="TreeGrafter"/>
</dbReference>
<sequence length="240" mass="26842">LHRRSLLFQDPLLQLSHKTRQIFDAETHMSTAVAENAGLGPCDLQDALWTKMSSVASGVNKKRKKQSESKPQSQINKCLNEKRRREQENIYIEELAELISASFTEMSSLSVKPDKCAILQETVAQIRTIKQQEQVTAASDAVQQGEVSSSRPGILAQEILGPLLLEALEGFLFVVSKEGNVEFVTDNVTNFLNFNKDEVLGKSIYNFIHHGDHTRFSHVLLPVSAVGWPPAEPTQKNRTF</sequence>
<dbReference type="FunFam" id="4.10.280.10:FF:000008">
    <property type="entry name" value="Nuclear receptor coactivator"/>
    <property type="match status" value="1"/>
</dbReference>
<dbReference type="Gene3D" id="4.10.280.10">
    <property type="entry name" value="Helix-loop-helix DNA-binding domain"/>
    <property type="match status" value="1"/>
</dbReference>
<comment type="similarity">
    <text evidence="1">Belongs to the SRC/p160 nuclear receptor coactivator family.</text>
</comment>
<dbReference type="InterPro" id="IPR036638">
    <property type="entry name" value="HLH_DNA-bd_sf"/>
</dbReference>
<dbReference type="SMART" id="SM00091">
    <property type="entry name" value="PAS"/>
    <property type="match status" value="1"/>
</dbReference>
<dbReference type="GO" id="GO:0016922">
    <property type="term" value="F:nuclear receptor binding"/>
    <property type="evidence" value="ECO:0007669"/>
    <property type="project" value="TreeGrafter"/>
</dbReference>
<dbReference type="SUPFAM" id="SSF47459">
    <property type="entry name" value="HLH, helix-loop-helix DNA-binding domain"/>
    <property type="match status" value="1"/>
</dbReference>
<keyword evidence="4" id="KW-0010">Activator</keyword>
<dbReference type="InterPro" id="IPR035965">
    <property type="entry name" value="PAS-like_dom_sf"/>
</dbReference>
<dbReference type="GO" id="GO:0005634">
    <property type="term" value="C:nucleus"/>
    <property type="evidence" value="ECO:0007669"/>
    <property type="project" value="InterPro"/>
</dbReference>
<dbReference type="InterPro" id="IPR011598">
    <property type="entry name" value="bHLH_dom"/>
</dbReference>
<dbReference type="GO" id="GO:0046983">
    <property type="term" value="F:protein dimerization activity"/>
    <property type="evidence" value="ECO:0007669"/>
    <property type="project" value="InterPro"/>
</dbReference>
<dbReference type="PROSITE" id="PS50112">
    <property type="entry name" value="PAS"/>
    <property type="match status" value="1"/>
</dbReference>
<dbReference type="SUPFAM" id="SSF55785">
    <property type="entry name" value="PYP-like sensor domain (PAS domain)"/>
    <property type="match status" value="1"/>
</dbReference>
<protein>
    <recommendedName>
        <fullName evidence="10">BHLH domain-containing protein</fullName>
    </recommendedName>
</protein>
<dbReference type="EMBL" id="GEBQ01011859">
    <property type="protein sequence ID" value="JAT28118.1"/>
    <property type="molecule type" value="Transcribed_RNA"/>
</dbReference>
<evidence type="ECO:0008006" key="10">
    <source>
        <dbReference type="Google" id="ProtNLM"/>
    </source>
</evidence>
<keyword evidence="3" id="KW-0805">Transcription regulation</keyword>
<dbReference type="Gene3D" id="3.30.450.20">
    <property type="entry name" value="PAS domain"/>
    <property type="match status" value="1"/>
</dbReference>
<evidence type="ECO:0000256" key="5">
    <source>
        <dbReference type="ARBA" id="ARBA00023163"/>
    </source>
</evidence>
<evidence type="ECO:0000256" key="1">
    <source>
        <dbReference type="ARBA" id="ARBA00009933"/>
    </source>
</evidence>
<evidence type="ECO:0000259" key="8">
    <source>
        <dbReference type="PROSITE" id="PS50888"/>
    </source>
</evidence>
<dbReference type="SMART" id="SM00353">
    <property type="entry name" value="HLH"/>
    <property type="match status" value="1"/>
</dbReference>
<evidence type="ECO:0000259" key="7">
    <source>
        <dbReference type="PROSITE" id="PS50112"/>
    </source>
</evidence>
<organism evidence="9">
    <name type="scientific">Graphocephala atropunctata</name>
    <dbReference type="NCBI Taxonomy" id="36148"/>
    <lineage>
        <taxon>Eukaryota</taxon>
        <taxon>Metazoa</taxon>
        <taxon>Ecdysozoa</taxon>
        <taxon>Arthropoda</taxon>
        <taxon>Hexapoda</taxon>
        <taxon>Insecta</taxon>
        <taxon>Pterygota</taxon>
        <taxon>Neoptera</taxon>
        <taxon>Paraneoptera</taxon>
        <taxon>Hemiptera</taxon>
        <taxon>Auchenorrhyncha</taxon>
        <taxon>Membracoidea</taxon>
        <taxon>Cicadellidae</taxon>
        <taxon>Cicadellinae</taxon>
        <taxon>Cicadellini</taxon>
        <taxon>Graphocephala</taxon>
    </lineage>
</organism>
<evidence type="ECO:0000256" key="2">
    <source>
        <dbReference type="ARBA" id="ARBA00022737"/>
    </source>
</evidence>
<dbReference type="Pfam" id="PF23172">
    <property type="entry name" value="bHLH_NCOA"/>
    <property type="match status" value="1"/>
</dbReference>
<name>A0A1B6LWT6_9HEMI</name>
<dbReference type="CDD" id="cd11439">
    <property type="entry name" value="bHLH-PAS_SRC"/>
    <property type="match status" value="1"/>
</dbReference>
<proteinExistence type="inferred from homology"/>
<feature type="domain" description="PAS" evidence="7">
    <location>
        <begin position="164"/>
        <end position="220"/>
    </location>
</feature>
<dbReference type="Pfam" id="PF00989">
    <property type="entry name" value="PAS"/>
    <property type="match status" value="1"/>
</dbReference>
<keyword evidence="6" id="KW-0539">Nucleus</keyword>
<keyword evidence="5" id="KW-0804">Transcription</keyword>
<gene>
    <name evidence="9" type="ORF">g.20374</name>
</gene>
<dbReference type="GO" id="GO:0032870">
    <property type="term" value="P:cellular response to hormone stimulus"/>
    <property type="evidence" value="ECO:0007669"/>
    <property type="project" value="TreeGrafter"/>
</dbReference>
<dbReference type="InterPro" id="IPR017426">
    <property type="entry name" value="Nuclear_rcpt_coactivator"/>
</dbReference>
<dbReference type="GO" id="GO:0003713">
    <property type="term" value="F:transcription coactivator activity"/>
    <property type="evidence" value="ECO:0007669"/>
    <property type="project" value="InterPro"/>
</dbReference>
<dbReference type="CDD" id="cd00130">
    <property type="entry name" value="PAS"/>
    <property type="match status" value="1"/>
</dbReference>
<dbReference type="PROSITE" id="PS50888">
    <property type="entry name" value="BHLH"/>
    <property type="match status" value="1"/>
</dbReference>
<feature type="non-terminal residue" evidence="9">
    <location>
        <position position="240"/>
    </location>
</feature>
<feature type="non-terminal residue" evidence="9">
    <location>
        <position position="1"/>
    </location>
</feature>
<dbReference type="AlphaFoldDB" id="A0A1B6LWT6"/>
<evidence type="ECO:0000256" key="3">
    <source>
        <dbReference type="ARBA" id="ARBA00023015"/>
    </source>
</evidence>
<evidence type="ECO:0000256" key="6">
    <source>
        <dbReference type="ARBA" id="ARBA00023242"/>
    </source>
</evidence>
<reference evidence="9" key="1">
    <citation type="submission" date="2015-11" db="EMBL/GenBank/DDBJ databases">
        <title>De novo transcriptome assembly of four potential Pierce s Disease insect vectors from Arizona vineyards.</title>
        <authorList>
            <person name="Tassone E.E."/>
        </authorList>
    </citation>
    <scope>NUCLEOTIDE SEQUENCE</scope>
</reference>
<dbReference type="InterPro" id="IPR056193">
    <property type="entry name" value="bHLH_NCOA1-3"/>
</dbReference>
<evidence type="ECO:0000313" key="9">
    <source>
        <dbReference type="EMBL" id="JAT28118.1"/>
    </source>
</evidence>
<feature type="domain" description="BHLH" evidence="8">
    <location>
        <begin position="72"/>
        <end position="129"/>
    </location>
</feature>
<keyword evidence="2" id="KW-0677">Repeat</keyword>